<gene>
    <name evidence="2" type="ORF">N7G274_009593</name>
</gene>
<dbReference type="Pfam" id="PF14420">
    <property type="entry name" value="Clr5"/>
    <property type="match status" value="1"/>
</dbReference>
<accession>A0ABR3ZWF8</accession>
<evidence type="ECO:0000313" key="2">
    <source>
        <dbReference type="EMBL" id="KAL2037648.1"/>
    </source>
</evidence>
<sequence>MATFPPQSGTVSTAMATATADAKPIGYAAKEGWVKHRTLIAQLYEERSLAEVMDFMERQHGFRATTKMYKTHIKKYGLDKKNKELEMRAIVRKQRRRAAQGKQSLFRIRGRTIDYESVIRYWKRKGISIEESIAQPRECATPEALECVTPIPSPIVAPKALAIPEWLFASIGNYYKGSFGSGTWIHTSPELACQTIKARGSSGTGIDNFLLSFLVACDLPAEKAFQEVRTILISAAARVRNILSAEHPSTLSKILRLFASLRFWQRHDIALAILRNFSALGAVVLGNEHPLPRIWTWLTLVDPHQTEEILFICLKCISDHFESLIGPMHMSTLQSRIMCIGQVYIKGDIDQAEAMLRDVSHMCEIVLGPSDIRTLQLRISLVVGYLVPRANYIEAEKIALDVVTRAQHLRSRVQSIHCCAFGLWTLGDCQCARGDLHSASPNIRAAINLRISEWGKDDGVAKIWCTKAERLQIQINPVNVPNGSRSPVGQANWTQC</sequence>
<dbReference type="EMBL" id="JBEFKJ010000038">
    <property type="protein sequence ID" value="KAL2037648.1"/>
    <property type="molecule type" value="Genomic_DNA"/>
</dbReference>
<dbReference type="Gene3D" id="1.25.40.10">
    <property type="entry name" value="Tetratricopeptide repeat domain"/>
    <property type="match status" value="1"/>
</dbReference>
<dbReference type="InterPro" id="IPR011990">
    <property type="entry name" value="TPR-like_helical_dom_sf"/>
</dbReference>
<dbReference type="Proteomes" id="UP001590950">
    <property type="component" value="Unassembled WGS sequence"/>
</dbReference>
<reference evidence="2 3" key="1">
    <citation type="submission" date="2024-09" db="EMBL/GenBank/DDBJ databases">
        <title>Rethinking Asexuality: The Enigmatic Case of Functional Sexual Genes in Lepraria (Stereocaulaceae).</title>
        <authorList>
            <person name="Doellman M."/>
            <person name="Sun Y."/>
            <person name="Barcenas-Pena A."/>
            <person name="Lumbsch H.T."/>
            <person name="Grewe F."/>
        </authorList>
    </citation>
    <scope>NUCLEOTIDE SEQUENCE [LARGE SCALE GENOMIC DNA]</scope>
    <source>
        <strain evidence="2 3">Mercado 3170</strain>
    </source>
</reference>
<evidence type="ECO:0000313" key="3">
    <source>
        <dbReference type="Proteomes" id="UP001590950"/>
    </source>
</evidence>
<name>A0ABR3ZWF8_9LECA</name>
<dbReference type="InterPro" id="IPR025676">
    <property type="entry name" value="Clr5_dom"/>
</dbReference>
<evidence type="ECO:0000259" key="1">
    <source>
        <dbReference type="Pfam" id="PF14420"/>
    </source>
</evidence>
<feature type="domain" description="Clr5" evidence="1">
    <location>
        <begin position="31"/>
        <end position="80"/>
    </location>
</feature>
<keyword evidence="3" id="KW-1185">Reference proteome</keyword>
<dbReference type="PANTHER" id="PTHR38788">
    <property type="entry name" value="CLR5 DOMAIN-CONTAINING PROTEIN"/>
    <property type="match status" value="1"/>
</dbReference>
<dbReference type="PANTHER" id="PTHR38788:SF3">
    <property type="entry name" value="CLR5 DOMAIN-CONTAINING PROTEIN"/>
    <property type="match status" value="1"/>
</dbReference>
<protein>
    <recommendedName>
        <fullName evidence="1">Clr5 domain-containing protein</fullName>
    </recommendedName>
</protein>
<organism evidence="2 3">
    <name type="scientific">Stereocaulon virgatum</name>
    <dbReference type="NCBI Taxonomy" id="373712"/>
    <lineage>
        <taxon>Eukaryota</taxon>
        <taxon>Fungi</taxon>
        <taxon>Dikarya</taxon>
        <taxon>Ascomycota</taxon>
        <taxon>Pezizomycotina</taxon>
        <taxon>Lecanoromycetes</taxon>
        <taxon>OSLEUM clade</taxon>
        <taxon>Lecanoromycetidae</taxon>
        <taxon>Lecanorales</taxon>
        <taxon>Lecanorineae</taxon>
        <taxon>Stereocaulaceae</taxon>
        <taxon>Stereocaulon</taxon>
    </lineage>
</organism>
<proteinExistence type="predicted"/>
<comment type="caution">
    <text evidence="2">The sequence shown here is derived from an EMBL/GenBank/DDBJ whole genome shotgun (WGS) entry which is preliminary data.</text>
</comment>